<feature type="region of interest" description="Disordered" evidence="1">
    <location>
        <begin position="194"/>
        <end position="214"/>
    </location>
</feature>
<reference evidence="3" key="1">
    <citation type="journal article" date="2015" name="Nat. Genet.">
        <title>The genome and transcriptome of the zoonotic hookworm Ancylostoma ceylanicum identify infection-specific gene families.</title>
        <authorList>
            <person name="Schwarz E.M."/>
            <person name="Hu Y."/>
            <person name="Antoshechkin I."/>
            <person name="Miller M.M."/>
            <person name="Sternberg P.W."/>
            <person name="Aroian R.V."/>
        </authorList>
    </citation>
    <scope>NUCLEOTIDE SEQUENCE</scope>
    <source>
        <strain evidence="3">HY135</strain>
    </source>
</reference>
<evidence type="ECO:0000256" key="1">
    <source>
        <dbReference type="SAM" id="MobiDB-lite"/>
    </source>
</evidence>
<dbReference type="Proteomes" id="UP000024635">
    <property type="component" value="Unassembled WGS sequence"/>
</dbReference>
<dbReference type="EMBL" id="JARK01001378">
    <property type="protein sequence ID" value="EYC13865.1"/>
    <property type="molecule type" value="Genomic_DNA"/>
</dbReference>
<organism evidence="2 3">
    <name type="scientific">Ancylostoma ceylanicum</name>
    <dbReference type="NCBI Taxonomy" id="53326"/>
    <lineage>
        <taxon>Eukaryota</taxon>
        <taxon>Metazoa</taxon>
        <taxon>Ecdysozoa</taxon>
        <taxon>Nematoda</taxon>
        <taxon>Chromadorea</taxon>
        <taxon>Rhabditida</taxon>
        <taxon>Rhabditina</taxon>
        <taxon>Rhabditomorpha</taxon>
        <taxon>Strongyloidea</taxon>
        <taxon>Ancylostomatidae</taxon>
        <taxon>Ancylostomatinae</taxon>
        <taxon>Ancylostoma</taxon>
    </lineage>
</organism>
<dbReference type="AlphaFoldDB" id="A0A016UFB4"/>
<dbReference type="OrthoDB" id="5814313at2759"/>
<keyword evidence="3" id="KW-1185">Reference proteome</keyword>
<feature type="compositionally biased region" description="Low complexity" evidence="1">
    <location>
        <begin position="196"/>
        <end position="213"/>
    </location>
</feature>
<protein>
    <submittedName>
        <fullName evidence="2">Uncharacterized protein</fullName>
    </submittedName>
</protein>
<evidence type="ECO:0000313" key="3">
    <source>
        <dbReference type="Proteomes" id="UP000024635"/>
    </source>
</evidence>
<sequence>MLNVEVCNVKQNCDAWEVLAAGDVIGAVIFPRLSAVLEQYRLKRASLAQRLPPSLLEAPHSFSQYRKKRQSSGYTPTNNIYGYDYSSSSSNVNPARLIVNPNYYYLNDDLTTGYARNYVQAEMNYGGSGSSGTAPQPVRMNDAILSNEQQNSMNYQQIQQMFPSRPGSTQQYTNNIYGYAYDAPSRSGPQIVRGQTAQSTNTYQPTTTTNRGTASAPYQSVADLKTTRLRDPSVLNSYSSPTSSSGGSSQAMFYPYRTETQTVYGTNQAGSTQFTGDQFSSGTLFRDANTDPCSLPDPYWCSDYVKIYLSSSTTLNGLNQQTACQLMIQSLQDSYNGCCQTLRAAGCR</sequence>
<name>A0A016UFB4_9BILA</name>
<comment type="caution">
    <text evidence="2">The sequence shown here is derived from an EMBL/GenBank/DDBJ whole genome shotgun (WGS) entry which is preliminary data.</text>
</comment>
<accession>A0A016UFB4</accession>
<proteinExistence type="predicted"/>
<evidence type="ECO:0000313" key="2">
    <source>
        <dbReference type="EMBL" id="EYC13865.1"/>
    </source>
</evidence>
<gene>
    <name evidence="2" type="primary">Acey_s0042.g573</name>
    <name evidence="2" type="synonym">Acey-C30F2.3</name>
    <name evidence="2" type="ORF">Y032_0042g573</name>
</gene>